<sequence length="699" mass="75412">MTGIALLGAGIFAREEHLPAIEATPHLTLKAVYSRSQHSAETLAAASQDPSSVAIYFDNPPVPGKSLTDLLQRADIGAVDVALPILQQPAVVEQALRAGKHVLSEKPVAGDVAGAQALIATYEGLGAGRPLWGVAENWRYMESLRYAAEKVREVGGELVTFRLHKYGSVKADNKYFNTAWRKTPEYQGGFLLDGGVHFVAGLRFLLEAAGQEIKQLVGFSGLLDEKLIPVDTVQAVALTGNRKSGTIIITFGTEFKSGTEVEVVTTKGAVSWNPIEVKTVTSQGEEKKEFPSSNGVTEEVAAFGEAINARQINSLQSPQEALKDLEILQRLLESGAGEGAVKNIGLAMPSAIQNKQTLNAQPKLEPKNLTLRLLGSTLRALCLSGTLYFLFLGLLTIPLLQDHAIYLHGVTLTGSQDVRVAEQWGFLPNQVTPFTLETPDSMTLHAWHMLPLGIYQKHRDELTNEPEALPKDVTARLFFKLLRDDPDALLVLYFHGAAGTLASGWRPPSYRAMSAAAPDKIHTVAIDYRGFGSSSGAPSEQGLLTDAITLAEWAMKEAGIPPSRIVIFGQSLGTAVGISLAEHYATGSHPTLFSGLVLVAPFADVELLTASYRIAGICEDMSGGDLKYHITIIHAQDDHDIPWFHSDQLFWHAVNASRPNGIAFEDLEGEKAKSKKMLGSAGWVAEHRTRKGPSGTEGV</sequence>
<dbReference type="Proteomes" id="UP000724584">
    <property type="component" value="Unassembled WGS sequence"/>
</dbReference>
<dbReference type="EMBL" id="JAGIZQ010000002">
    <property type="protein sequence ID" value="KAH6640235.1"/>
    <property type="molecule type" value="Genomic_DNA"/>
</dbReference>
<name>A0ACB7PE79_9PEZI</name>
<protein>
    <submittedName>
        <fullName evidence="1">Uncharacterized protein</fullName>
    </submittedName>
</protein>
<evidence type="ECO:0000313" key="2">
    <source>
        <dbReference type="Proteomes" id="UP000724584"/>
    </source>
</evidence>
<accession>A0ACB7PE79</accession>
<gene>
    <name evidence="1" type="ORF">F5144DRAFT_589756</name>
</gene>
<proteinExistence type="predicted"/>
<evidence type="ECO:0000313" key="1">
    <source>
        <dbReference type="EMBL" id="KAH6640235.1"/>
    </source>
</evidence>
<comment type="caution">
    <text evidence="1">The sequence shown here is derived from an EMBL/GenBank/DDBJ whole genome shotgun (WGS) entry which is preliminary data.</text>
</comment>
<organism evidence="1 2">
    <name type="scientific">Chaetomium tenue</name>
    <dbReference type="NCBI Taxonomy" id="1854479"/>
    <lineage>
        <taxon>Eukaryota</taxon>
        <taxon>Fungi</taxon>
        <taxon>Dikarya</taxon>
        <taxon>Ascomycota</taxon>
        <taxon>Pezizomycotina</taxon>
        <taxon>Sordariomycetes</taxon>
        <taxon>Sordariomycetidae</taxon>
        <taxon>Sordariales</taxon>
        <taxon>Chaetomiaceae</taxon>
        <taxon>Chaetomium</taxon>
    </lineage>
</organism>
<reference evidence="1 2" key="1">
    <citation type="journal article" date="2021" name="Nat. Commun.">
        <title>Genetic determinants of endophytism in the Arabidopsis root mycobiome.</title>
        <authorList>
            <person name="Mesny F."/>
            <person name="Miyauchi S."/>
            <person name="Thiergart T."/>
            <person name="Pickel B."/>
            <person name="Atanasova L."/>
            <person name="Karlsson M."/>
            <person name="Huettel B."/>
            <person name="Barry K.W."/>
            <person name="Haridas S."/>
            <person name="Chen C."/>
            <person name="Bauer D."/>
            <person name="Andreopoulos W."/>
            <person name="Pangilinan J."/>
            <person name="LaButti K."/>
            <person name="Riley R."/>
            <person name="Lipzen A."/>
            <person name="Clum A."/>
            <person name="Drula E."/>
            <person name="Henrissat B."/>
            <person name="Kohler A."/>
            <person name="Grigoriev I.V."/>
            <person name="Martin F.M."/>
            <person name="Hacquard S."/>
        </authorList>
    </citation>
    <scope>NUCLEOTIDE SEQUENCE [LARGE SCALE GENOMIC DNA]</scope>
    <source>
        <strain evidence="1 2">MPI-SDFR-AT-0079</strain>
    </source>
</reference>
<keyword evidence="2" id="KW-1185">Reference proteome</keyword>